<comment type="caution">
    <text evidence="6">The sequence shown here is derived from an EMBL/GenBank/DDBJ whole genome shotgun (WGS) entry which is preliminary data.</text>
</comment>
<evidence type="ECO:0000256" key="5">
    <source>
        <dbReference type="ARBA" id="ARBA00023136"/>
    </source>
</evidence>
<dbReference type="InterPro" id="IPR045232">
    <property type="entry name" value="FAM234"/>
</dbReference>
<keyword evidence="3" id="KW-0732">Signal</keyword>
<dbReference type="Gene3D" id="2.60.40.4070">
    <property type="match status" value="1"/>
</dbReference>
<dbReference type="Gene3D" id="2.130.10.130">
    <property type="entry name" value="Integrin alpha, N-terminal"/>
    <property type="match status" value="1"/>
</dbReference>
<sequence length="570" mass="61565">MAIRKNGILMVYVVTLLANLTVLYAQNVPANKKAKFDSVFYNSIIENGFPVKINQVSGYFTVRSQCTVVGDIKGDGRKEILVSGLCSGPLYCIGSDGLVLAGWPVTTANGGAVYPAVSGRNIVLGSANGDIAMVDSMGQFVWQLTAGNFVSGPPSVAYIPSQSGECLFIGEEDWKIHGRLSSSGAEYSSWPFYFLQSQEWQTPAVCDIDHDGQIEVLSISGTANSISKIMLLNENGVPEPGWDSIEYHLADVAFPAIGDIDGDGTEEIIIHSVDSIMPSVYWTRILTPSGIEKRQWILHGNIYNRISPAIADMNGDDIPDIIIQGNDSLCVTDGFGSALPGWPIPFATEYTGNSAPAVGDVDGDSLPEIVVTTNYSNFGRVHVLNHDGSYVNGFPMELTIGAGTVPVISDLDLDGHNEIIITSTLSADTSGVLDKVWVFDLDRDSVGVIHGKIEWGQFMHDERHSGYYGAPTTGVTGDKTPFPAHGLSLVCWPNPFKTSATVRYNCATPTKTVVGIYDIAGRLVERLFEGRLEPGMHTWKWNGPLRNTGVYFCRVSAGNSSSVIKLIHLK</sequence>
<keyword evidence="2" id="KW-0812">Transmembrane</keyword>
<name>A0A1F5R3C7_9BACT</name>
<gene>
    <name evidence="6" type="ORF">A2024_01465</name>
</gene>
<evidence type="ECO:0000256" key="3">
    <source>
        <dbReference type="ARBA" id="ARBA00022729"/>
    </source>
</evidence>
<dbReference type="Proteomes" id="UP000177230">
    <property type="component" value="Unassembled WGS sequence"/>
</dbReference>
<reference evidence="6 7" key="1">
    <citation type="journal article" date="2016" name="Nat. Commun.">
        <title>Thousands of microbial genomes shed light on interconnected biogeochemical processes in an aquifer system.</title>
        <authorList>
            <person name="Anantharaman K."/>
            <person name="Brown C.T."/>
            <person name="Hug L.A."/>
            <person name="Sharon I."/>
            <person name="Castelle C.J."/>
            <person name="Probst A.J."/>
            <person name="Thomas B.C."/>
            <person name="Singh A."/>
            <person name="Wilkins M.J."/>
            <person name="Karaoz U."/>
            <person name="Brodie E.L."/>
            <person name="Williams K.H."/>
            <person name="Hubbard S.S."/>
            <person name="Banfield J.F."/>
        </authorList>
    </citation>
    <scope>NUCLEOTIDE SEQUENCE [LARGE SCALE GENOMIC DNA]</scope>
</reference>
<evidence type="ECO:0000313" key="6">
    <source>
        <dbReference type="EMBL" id="OGF08916.1"/>
    </source>
</evidence>
<dbReference type="InterPro" id="IPR028994">
    <property type="entry name" value="Integrin_alpha_N"/>
</dbReference>
<dbReference type="PANTHER" id="PTHR21419:SF23">
    <property type="entry name" value="PROTEIN DEFECTIVE IN EXINE FORMATION 1"/>
    <property type="match status" value="1"/>
</dbReference>
<dbReference type="Pfam" id="PF01839">
    <property type="entry name" value="FG-GAP"/>
    <property type="match status" value="1"/>
</dbReference>
<comment type="subcellular location">
    <subcellularLocation>
        <location evidence="1">Membrane</location>
        <topology evidence="1">Single-pass membrane protein</topology>
    </subcellularLocation>
</comment>
<organism evidence="6 7">
    <name type="scientific">Candidatus Edwardsbacteria bacterium GWF2_54_11</name>
    <dbReference type="NCBI Taxonomy" id="1817851"/>
    <lineage>
        <taxon>Bacteria</taxon>
        <taxon>Candidatus Edwardsiibacteriota</taxon>
    </lineage>
</organism>
<evidence type="ECO:0000256" key="4">
    <source>
        <dbReference type="ARBA" id="ARBA00022989"/>
    </source>
</evidence>
<protein>
    <recommendedName>
        <fullName evidence="8">Secretion system C-terminal sorting domain-containing protein</fullName>
    </recommendedName>
</protein>
<proteinExistence type="predicted"/>
<dbReference type="SUPFAM" id="SSF69318">
    <property type="entry name" value="Integrin alpha N-terminal domain"/>
    <property type="match status" value="1"/>
</dbReference>
<dbReference type="EMBL" id="MFFM01000046">
    <property type="protein sequence ID" value="OGF08916.1"/>
    <property type="molecule type" value="Genomic_DNA"/>
</dbReference>
<evidence type="ECO:0000256" key="1">
    <source>
        <dbReference type="ARBA" id="ARBA00004167"/>
    </source>
</evidence>
<dbReference type="InterPro" id="IPR013517">
    <property type="entry name" value="FG-GAP"/>
</dbReference>
<keyword evidence="5" id="KW-0472">Membrane</keyword>
<dbReference type="GO" id="GO:0016020">
    <property type="term" value="C:membrane"/>
    <property type="evidence" value="ECO:0007669"/>
    <property type="project" value="UniProtKB-SubCell"/>
</dbReference>
<dbReference type="NCBIfam" id="TIGR04183">
    <property type="entry name" value="Por_Secre_tail"/>
    <property type="match status" value="1"/>
</dbReference>
<evidence type="ECO:0000256" key="2">
    <source>
        <dbReference type="ARBA" id="ARBA00022692"/>
    </source>
</evidence>
<dbReference type="AlphaFoldDB" id="A0A1F5R3C7"/>
<keyword evidence="4" id="KW-1133">Transmembrane helix</keyword>
<accession>A0A1F5R3C7</accession>
<evidence type="ECO:0000313" key="7">
    <source>
        <dbReference type="Proteomes" id="UP000177230"/>
    </source>
</evidence>
<dbReference type="InterPro" id="IPR026444">
    <property type="entry name" value="Secre_tail"/>
</dbReference>
<dbReference type="PANTHER" id="PTHR21419">
    <property type="match status" value="1"/>
</dbReference>
<evidence type="ECO:0008006" key="8">
    <source>
        <dbReference type="Google" id="ProtNLM"/>
    </source>
</evidence>